<name>A0A511J2W9_9ENTE</name>
<dbReference type="Proteomes" id="UP000321830">
    <property type="component" value="Unassembled WGS sequence"/>
</dbReference>
<gene>
    <name evidence="3" type="ORF">EVI01_16310</name>
</gene>
<dbReference type="PANTHER" id="PTHR15822:SF23">
    <property type="entry name" value="ENDONUCLEASE_EXONUCLEASE_PHOSPHATASE FAMILY PROTEIN"/>
    <property type="match status" value="1"/>
</dbReference>
<dbReference type="RefSeq" id="WP_010750560.1">
    <property type="nucleotide sequence ID" value="NZ_BJWF01000019.1"/>
</dbReference>
<sequence>MKVMTLNTHSWLETSPYEKLQRIADKIAQEDYDIVALQEVNQSLTSKNIANYELQNFCSVQDQTPIREDNFAYCLIQLLEKQGKTYYWSWEMSHIGYDIYEEGNALLSKSPLVSQAFCVSETNKKEDYHTRNILIGQTCVDEQEIIVASCHFSWWIDEKSGFVFEWQRLEEHLSNVSNPIFLLGDFNNPADEIGYQLVAQSSLEIIDSYKLAQKKSGEGTIKKKIDGWENNTEELRIDYIYVPKESRVKEYRHIFDGKTEALVSDHYGIEIITNEKEK</sequence>
<dbReference type="Gene3D" id="3.60.10.10">
    <property type="entry name" value="Endonuclease/exonuclease/phosphatase"/>
    <property type="match status" value="1"/>
</dbReference>
<dbReference type="InterPro" id="IPR051547">
    <property type="entry name" value="TDP2-like"/>
</dbReference>
<evidence type="ECO:0000256" key="1">
    <source>
        <dbReference type="ARBA" id="ARBA00022801"/>
    </source>
</evidence>
<dbReference type="Pfam" id="PF03372">
    <property type="entry name" value="Exo_endo_phos"/>
    <property type="match status" value="1"/>
</dbReference>
<dbReference type="PANTHER" id="PTHR15822">
    <property type="entry name" value="TRAF AND TNF RECEPTOR-ASSOCIATED PROTEIN"/>
    <property type="match status" value="1"/>
</dbReference>
<proteinExistence type="predicted"/>
<protein>
    <submittedName>
        <fullName evidence="3">Phosphatase</fullName>
    </submittedName>
</protein>
<accession>A0A511J2W9</accession>
<evidence type="ECO:0000313" key="3">
    <source>
        <dbReference type="EMBL" id="GEL92294.1"/>
    </source>
</evidence>
<dbReference type="AlphaFoldDB" id="A0A511J2W9"/>
<comment type="caution">
    <text evidence="3">The sequence shown here is derived from an EMBL/GenBank/DDBJ whole genome shotgun (WGS) entry which is preliminary data.</text>
</comment>
<dbReference type="CDD" id="cd09079">
    <property type="entry name" value="RgfB-like"/>
    <property type="match status" value="1"/>
</dbReference>
<dbReference type="EMBL" id="BJWF01000019">
    <property type="protein sequence ID" value="GEL92294.1"/>
    <property type="molecule type" value="Genomic_DNA"/>
</dbReference>
<keyword evidence="1" id="KW-0378">Hydrolase</keyword>
<dbReference type="GO" id="GO:0016787">
    <property type="term" value="F:hydrolase activity"/>
    <property type="evidence" value="ECO:0007669"/>
    <property type="project" value="UniProtKB-KW"/>
</dbReference>
<evidence type="ECO:0000313" key="4">
    <source>
        <dbReference type="Proteomes" id="UP000321830"/>
    </source>
</evidence>
<reference evidence="3 4" key="1">
    <citation type="submission" date="2019-07" db="EMBL/GenBank/DDBJ databases">
        <title>Whole genome shotgun sequence of Enterococcus villorum NBRC 100699.</title>
        <authorList>
            <person name="Hosoyama A."/>
            <person name="Uohara A."/>
            <person name="Ohji S."/>
            <person name="Ichikawa N."/>
        </authorList>
    </citation>
    <scope>NUCLEOTIDE SEQUENCE [LARGE SCALE GENOMIC DNA]</scope>
    <source>
        <strain evidence="3 4">NBRC 100699</strain>
    </source>
</reference>
<dbReference type="InterPro" id="IPR005135">
    <property type="entry name" value="Endo/exonuclease/phosphatase"/>
</dbReference>
<dbReference type="InterPro" id="IPR036691">
    <property type="entry name" value="Endo/exonu/phosph_ase_sf"/>
</dbReference>
<dbReference type="SUPFAM" id="SSF56219">
    <property type="entry name" value="DNase I-like"/>
    <property type="match status" value="1"/>
</dbReference>
<evidence type="ECO:0000259" key="2">
    <source>
        <dbReference type="Pfam" id="PF03372"/>
    </source>
</evidence>
<feature type="domain" description="Endonuclease/exonuclease/phosphatase" evidence="2">
    <location>
        <begin position="19"/>
        <end position="266"/>
    </location>
</feature>
<organism evidence="3 4">
    <name type="scientific">Enterococcus villorum</name>
    <dbReference type="NCBI Taxonomy" id="112904"/>
    <lineage>
        <taxon>Bacteria</taxon>
        <taxon>Bacillati</taxon>
        <taxon>Bacillota</taxon>
        <taxon>Bacilli</taxon>
        <taxon>Lactobacillales</taxon>
        <taxon>Enterococcaceae</taxon>
        <taxon>Enterococcus</taxon>
    </lineage>
</organism>